<dbReference type="InterPro" id="IPR029028">
    <property type="entry name" value="Alpha/beta_knot_MTases"/>
</dbReference>
<comment type="caution">
    <text evidence="6">The sequence shown here is derived from an EMBL/GenBank/DDBJ whole genome shotgun (WGS) entry which is preliminary data.</text>
</comment>
<dbReference type="CDD" id="cd18095">
    <property type="entry name" value="SpoU-like_rRNA-MTase"/>
    <property type="match status" value="1"/>
</dbReference>
<evidence type="ECO:0000313" key="6">
    <source>
        <dbReference type="EMBL" id="EFT84144.1"/>
    </source>
</evidence>
<protein>
    <submittedName>
        <fullName evidence="6">RNA methyltransferase, TrmH family</fullName>
    </submittedName>
</protein>
<dbReference type="SMART" id="SM00967">
    <property type="entry name" value="SpoU_sub_bind"/>
    <property type="match status" value="1"/>
</dbReference>
<dbReference type="KEGG" id="pdo:PSDT_0509"/>
<dbReference type="RefSeq" id="WP_006289877.1">
    <property type="nucleotide sequence ID" value="NZ_AP012333.1"/>
</dbReference>
<keyword evidence="7" id="KW-1185">Reference proteome</keyword>
<dbReference type="GO" id="GO:0006396">
    <property type="term" value="P:RNA processing"/>
    <property type="evidence" value="ECO:0007669"/>
    <property type="project" value="InterPro"/>
</dbReference>
<accession>E6K032</accession>
<reference evidence="6 7" key="1">
    <citation type="submission" date="2010-12" db="EMBL/GenBank/DDBJ databases">
        <authorList>
            <person name="Muzny D."/>
            <person name="Qin X."/>
            <person name="Buhay C."/>
            <person name="Dugan-Rocha S."/>
            <person name="Ding Y."/>
            <person name="Chen G."/>
            <person name="Hawes A."/>
            <person name="Holder M."/>
            <person name="Jhangiani S."/>
            <person name="Johnson A."/>
            <person name="Khan Z."/>
            <person name="Li Z."/>
            <person name="Liu W."/>
            <person name="Liu X."/>
            <person name="Perez L."/>
            <person name="Shen H."/>
            <person name="Wang Q."/>
            <person name="Watt J."/>
            <person name="Xi L."/>
            <person name="Xin Y."/>
            <person name="Zhou J."/>
            <person name="Deng J."/>
            <person name="Jiang H."/>
            <person name="Liu Y."/>
            <person name="Qu J."/>
            <person name="Song X.-Z."/>
            <person name="Zhang L."/>
            <person name="Villasana D."/>
            <person name="Johnson A."/>
            <person name="Liu J."/>
            <person name="Liyanage D."/>
            <person name="Lorensuhewa L."/>
            <person name="Robinson T."/>
            <person name="Song A."/>
            <person name="Song B.-B."/>
            <person name="Dinh H."/>
            <person name="Thornton R."/>
            <person name="Coyle M."/>
            <person name="Francisco L."/>
            <person name="Jackson L."/>
            <person name="Javaid M."/>
            <person name="Korchina V."/>
            <person name="Kovar C."/>
            <person name="Mata R."/>
            <person name="Mathew T."/>
            <person name="Ngo R."/>
            <person name="Nguyen L."/>
            <person name="Nguyen N."/>
            <person name="Okwuonu G."/>
            <person name="Ongeri F."/>
            <person name="Pham C."/>
            <person name="Simmons D."/>
            <person name="Wilczek-Boney K."/>
            <person name="Hale W."/>
            <person name="Jakkamsetti A."/>
            <person name="Pham P."/>
            <person name="Ruth R."/>
            <person name="San Lucas F."/>
            <person name="Warren J."/>
            <person name="Zhang J."/>
            <person name="Zhao Z."/>
            <person name="Zhou C."/>
            <person name="Zhu D."/>
            <person name="Lee S."/>
            <person name="Bess C."/>
            <person name="Blankenburg K."/>
            <person name="Forbes L."/>
            <person name="Fu Q."/>
            <person name="Gubbala S."/>
            <person name="Hirani K."/>
            <person name="Jayaseelan J.C."/>
            <person name="Lara F."/>
            <person name="Munidasa M."/>
            <person name="Palculict T."/>
            <person name="Patil S."/>
            <person name="Pu L.-L."/>
            <person name="Saada N."/>
            <person name="Tang L."/>
            <person name="Weissenberger G."/>
            <person name="Zhu Y."/>
            <person name="Hemphill L."/>
            <person name="Shang Y."/>
            <person name="Youmans B."/>
            <person name="Ayvaz T."/>
            <person name="Ross M."/>
            <person name="Santibanez J."/>
            <person name="Aqrawi P."/>
            <person name="Gross S."/>
            <person name="Joshi V."/>
            <person name="Fowler G."/>
            <person name="Nazareth L."/>
            <person name="Reid J."/>
            <person name="Worley K."/>
            <person name="Petrosino J."/>
            <person name="Highlander S."/>
            <person name="Gibbs R."/>
        </authorList>
    </citation>
    <scope>NUCLEOTIDE SEQUENCE [LARGE SCALE GENOMIC DNA]</scope>
    <source>
        <strain evidence="6 7">DSM 10105</strain>
    </source>
</reference>
<evidence type="ECO:0000313" key="7">
    <source>
        <dbReference type="Proteomes" id="UP000004946"/>
    </source>
</evidence>
<keyword evidence="3 6" id="KW-0808">Transferase</keyword>
<proteinExistence type="inferred from homology"/>
<dbReference type="GO" id="GO:0005737">
    <property type="term" value="C:cytoplasm"/>
    <property type="evidence" value="ECO:0007669"/>
    <property type="project" value="UniProtKB-ARBA"/>
</dbReference>
<dbReference type="HOGENOM" id="CLU_021322_3_1_11"/>
<feature type="compositionally biased region" description="Basic and acidic residues" evidence="4">
    <location>
        <begin position="132"/>
        <end position="145"/>
    </location>
</feature>
<feature type="domain" description="RNA 2-O ribose methyltransferase substrate binding" evidence="5">
    <location>
        <begin position="35"/>
        <end position="116"/>
    </location>
</feature>
<dbReference type="GO" id="GO:0008173">
    <property type="term" value="F:RNA methyltransferase activity"/>
    <property type="evidence" value="ECO:0007669"/>
    <property type="project" value="InterPro"/>
</dbReference>
<dbReference type="GO" id="GO:0032259">
    <property type="term" value="P:methylation"/>
    <property type="evidence" value="ECO:0007669"/>
    <property type="project" value="UniProtKB-KW"/>
</dbReference>
<organism evidence="6 7">
    <name type="scientific">Parascardovia denticolens DSM 10105 = JCM 12538</name>
    <dbReference type="NCBI Taxonomy" id="864564"/>
    <lineage>
        <taxon>Bacteria</taxon>
        <taxon>Bacillati</taxon>
        <taxon>Actinomycetota</taxon>
        <taxon>Actinomycetes</taxon>
        <taxon>Bifidobacteriales</taxon>
        <taxon>Bifidobacteriaceae</taxon>
        <taxon>Parascardovia</taxon>
    </lineage>
</organism>
<dbReference type="InterPro" id="IPR013123">
    <property type="entry name" value="SpoU_subst-bd"/>
</dbReference>
<dbReference type="AlphaFoldDB" id="E6K032"/>
<dbReference type="SUPFAM" id="SSF55315">
    <property type="entry name" value="L30e-like"/>
    <property type="match status" value="1"/>
</dbReference>
<evidence type="ECO:0000256" key="1">
    <source>
        <dbReference type="ARBA" id="ARBA00007228"/>
    </source>
</evidence>
<dbReference type="InterPro" id="IPR029026">
    <property type="entry name" value="tRNA_m1G_MTases_N"/>
</dbReference>
<dbReference type="Gene3D" id="3.30.1330.30">
    <property type="match status" value="1"/>
</dbReference>
<evidence type="ECO:0000259" key="5">
    <source>
        <dbReference type="SMART" id="SM00967"/>
    </source>
</evidence>
<dbReference type="InterPro" id="IPR029064">
    <property type="entry name" value="Ribosomal_eL30-like_sf"/>
</dbReference>
<dbReference type="InterPro" id="IPR001537">
    <property type="entry name" value="SpoU_MeTrfase"/>
</dbReference>
<dbReference type="SUPFAM" id="SSF75217">
    <property type="entry name" value="alpha/beta knot"/>
    <property type="match status" value="1"/>
</dbReference>
<sequence>MPISSEILANPRSQRIRHIADLARAKNRKKYGRFLVEGPQGVREAIGCKPGQVLDLYCDQDFLQFQESQADSVVGDLAYKADDRGIHVHVCSAEVMDAISKDCQGIAAVVRKGAVDDQPPTGDGFRQSSSDDGDHGKARSKDENKGIGNGKGIGKDKGENRSKNRGFYAACWQLRDPGNAGTIIRLADAAGLDGVILVDDCVDETNPKVVRSTAGSLFHLPIIRMGIDDFFAFAQEHGATVVAADAYGTDQVPVKELPAFLDEWRRTGQDQEKAGSAPTIVLFGNEARGLDDPLINRCQEAVRIPLYGKAESLNVAMSAAVILYSLAMAD</sequence>
<dbReference type="InterPro" id="IPR051259">
    <property type="entry name" value="rRNA_Methyltransferase"/>
</dbReference>
<dbReference type="InterPro" id="IPR053888">
    <property type="entry name" value="MRM3-like_sub_bind"/>
</dbReference>
<dbReference type="Pfam" id="PF00588">
    <property type="entry name" value="SpoU_methylase"/>
    <property type="match status" value="1"/>
</dbReference>
<comment type="similarity">
    <text evidence="1">Belongs to the class IV-like SAM-binding methyltransferase superfamily. RNA methyltransferase TrmH family.</text>
</comment>
<dbReference type="GO" id="GO:0003723">
    <property type="term" value="F:RNA binding"/>
    <property type="evidence" value="ECO:0007669"/>
    <property type="project" value="InterPro"/>
</dbReference>
<dbReference type="PANTHER" id="PTHR43191">
    <property type="entry name" value="RRNA METHYLTRANSFERASE 3"/>
    <property type="match status" value="1"/>
</dbReference>
<gene>
    <name evidence="6" type="ORF">HMPREF0620_1149</name>
</gene>
<dbReference type="eggNOG" id="COG0566">
    <property type="taxonomic scope" value="Bacteria"/>
</dbReference>
<dbReference type="PANTHER" id="PTHR43191:SF2">
    <property type="entry name" value="RRNA METHYLTRANSFERASE 3, MITOCHONDRIAL"/>
    <property type="match status" value="1"/>
</dbReference>
<dbReference type="PATRIC" id="fig|864564.6.peg.561"/>
<name>E6K032_PARDN</name>
<dbReference type="Pfam" id="PF22435">
    <property type="entry name" value="MRM3-like_sub_bind"/>
    <property type="match status" value="1"/>
</dbReference>
<evidence type="ECO:0000256" key="3">
    <source>
        <dbReference type="ARBA" id="ARBA00022679"/>
    </source>
</evidence>
<evidence type="ECO:0000256" key="4">
    <source>
        <dbReference type="SAM" id="MobiDB-lite"/>
    </source>
</evidence>
<feature type="region of interest" description="Disordered" evidence="4">
    <location>
        <begin position="114"/>
        <end position="160"/>
    </location>
</feature>
<dbReference type="Gene3D" id="3.40.1280.10">
    <property type="match status" value="1"/>
</dbReference>
<dbReference type="EMBL" id="AEON01000001">
    <property type="protein sequence ID" value="EFT84144.1"/>
    <property type="molecule type" value="Genomic_DNA"/>
</dbReference>
<dbReference type="Proteomes" id="UP000004946">
    <property type="component" value="Chromosome"/>
</dbReference>
<keyword evidence="2 6" id="KW-0489">Methyltransferase</keyword>
<evidence type="ECO:0000256" key="2">
    <source>
        <dbReference type="ARBA" id="ARBA00022603"/>
    </source>
</evidence>